<keyword evidence="3 5" id="KW-0863">Zinc-finger</keyword>
<dbReference type="OrthoDB" id="8922241at2759"/>
<evidence type="ECO:0000256" key="4">
    <source>
        <dbReference type="ARBA" id="ARBA00022833"/>
    </source>
</evidence>
<dbReference type="GO" id="GO:0008270">
    <property type="term" value="F:zinc ion binding"/>
    <property type="evidence" value="ECO:0007669"/>
    <property type="project" value="UniProtKB-KW"/>
</dbReference>
<feature type="domain" description="C2H2-type" evidence="7">
    <location>
        <begin position="67"/>
        <end position="95"/>
    </location>
</feature>
<feature type="region of interest" description="Disordered" evidence="6">
    <location>
        <begin position="57"/>
        <end position="205"/>
    </location>
</feature>
<dbReference type="PROSITE" id="PS50157">
    <property type="entry name" value="ZINC_FINGER_C2H2_2"/>
    <property type="match status" value="2"/>
</dbReference>
<evidence type="ECO:0000256" key="2">
    <source>
        <dbReference type="ARBA" id="ARBA00022737"/>
    </source>
</evidence>
<dbReference type="AlphaFoldDB" id="A0A9P6ZI69"/>
<keyword evidence="1" id="KW-0479">Metal-binding</keyword>
<reference evidence="8" key="1">
    <citation type="journal article" date="2020" name="New Phytol.">
        <title>Comparative genomics reveals dynamic genome evolution in host specialist ectomycorrhizal fungi.</title>
        <authorList>
            <person name="Lofgren L.A."/>
            <person name="Nguyen N.H."/>
            <person name="Vilgalys R."/>
            <person name="Ruytinx J."/>
            <person name="Liao H.L."/>
            <person name="Branco S."/>
            <person name="Kuo A."/>
            <person name="LaButti K."/>
            <person name="Lipzen A."/>
            <person name="Andreopoulos W."/>
            <person name="Pangilinan J."/>
            <person name="Riley R."/>
            <person name="Hundley H."/>
            <person name="Na H."/>
            <person name="Barry K."/>
            <person name="Grigoriev I.V."/>
            <person name="Stajich J.E."/>
            <person name="Kennedy P.G."/>
        </authorList>
    </citation>
    <scope>NUCLEOTIDE SEQUENCE</scope>
    <source>
        <strain evidence="8">DOB743</strain>
    </source>
</reference>
<dbReference type="SMART" id="SM00355">
    <property type="entry name" value="ZnF_C2H2"/>
    <property type="match status" value="3"/>
</dbReference>
<evidence type="ECO:0000313" key="9">
    <source>
        <dbReference type="Proteomes" id="UP000714275"/>
    </source>
</evidence>
<dbReference type="SUPFAM" id="SSF57667">
    <property type="entry name" value="beta-beta-alpha zinc fingers"/>
    <property type="match status" value="1"/>
</dbReference>
<organism evidence="8 9">
    <name type="scientific">Suillus placidus</name>
    <dbReference type="NCBI Taxonomy" id="48579"/>
    <lineage>
        <taxon>Eukaryota</taxon>
        <taxon>Fungi</taxon>
        <taxon>Dikarya</taxon>
        <taxon>Basidiomycota</taxon>
        <taxon>Agaricomycotina</taxon>
        <taxon>Agaricomycetes</taxon>
        <taxon>Agaricomycetidae</taxon>
        <taxon>Boletales</taxon>
        <taxon>Suillineae</taxon>
        <taxon>Suillaceae</taxon>
        <taxon>Suillus</taxon>
    </lineage>
</organism>
<protein>
    <recommendedName>
        <fullName evidence="7">C2H2-type domain-containing protein</fullName>
    </recommendedName>
</protein>
<evidence type="ECO:0000256" key="5">
    <source>
        <dbReference type="PROSITE-ProRule" id="PRU00042"/>
    </source>
</evidence>
<dbReference type="PANTHER" id="PTHR24403:SF67">
    <property type="entry name" value="FI01116P-RELATED"/>
    <property type="match status" value="1"/>
</dbReference>
<dbReference type="InterPro" id="IPR050688">
    <property type="entry name" value="Zinc_finger/UBP_domain"/>
</dbReference>
<dbReference type="Proteomes" id="UP000714275">
    <property type="component" value="Unassembled WGS sequence"/>
</dbReference>
<feature type="compositionally biased region" description="Pro residues" evidence="6">
    <location>
        <begin position="178"/>
        <end position="198"/>
    </location>
</feature>
<feature type="compositionally biased region" description="Basic and acidic residues" evidence="6">
    <location>
        <begin position="119"/>
        <end position="147"/>
    </location>
</feature>
<sequence>MSLVKNYVCSAQADCNKTFIKYTDLKKHEAAHSPSAHTCDFPGCDFVTLSKPSFEIHSDKHTGKQRYSCPRGCGFKTHNPASLTRHRKIEHGHVPRPRHSRGSSRTAATSASPLTSSEPKPEPRPEPKPEPRPEPKLEPRPEPKPEPEPQPQLPRPQPQAQPQPHAQPQLPQAQLRPQPQPQLPQPQPQLPQPQPQPQPNYNHMPGAFYGGQYYAAPAGWQQHPAPYLYYQYPVCYCPNCYPMYAAPVWGANGWHVIYPYWRA</sequence>
<dbReference type="GO" id="GO:0010468">
    <property type="term" value="P:regulation of gene expression"/>
    <property type="evidence" value="ECO:0007669"/>
    <property type="project" value="TreeGrafter"/>
</dbReference>
<keyword evidence="4" id="KW-0862">Zinc</keyword>
<gene>
    <name evidence="8" type="ORF">EV702DRAFT_757060</name>
</gene>
<dbReference type="EMBL" id="JABBWD010000088">
    <property type="protein sequence ID" value="KAG1767328.1"/>
    <property type="molecule type" value="Genomic_DNA"/>
</dbReference>
<evidence type="ECO:0000313" key="8">
    <source>
        <dbReference type="EMBL" id="KAG1767328.1"/>
    </source>
</evidence>
<dbReference type="InterPro" id="IPR036236">
    <property type="entry name" value="Znf_C2H2_sf"/>
</dbReference>
<dbReference type="Gene3D" id="3.30.160.60">
    <property type="entry name" value="Classic Zinc Finger"/>
    <property type="match status" value="1"/>
</dbReference>
<comment type="caution">
    <text evidence="8">The sequence shown here is derived from an EMBL/GenBank/DDBJ whole genome shotgun (WGS) entry which is preliminary data.</text>
</comment>
<evidence type="ECO:0000256" key="6">
    <source>
        <dbReference type="SAM" id="MobiDB-lite"/>
    </source>
</evidence>
<dbReference type="PANTHER" id="PTHR24403">
    <property type="entry name" value="ZINC FINGER PROTEIN"/>
    <property type="match status" value="1"/>
</dbReference>
<feature type="compositionally biased region" description="Pro residues" evidence="6">
    <location>
        <begin position="148"/>
        <end position="161"/>
    </location>
</feature>
<evidence type="ECO:0000259" key="7">
    <source>
        <dbReference type="PROSITE" id="PS50157"/>
    </source>
</evidence>
<proteinExistence type="predicted"/>
<accession>A0A9P6ZI69</accession>
<evidence type="ECO:0000256" key="3">
    <source>
        <dbReference type="ARBA" id="ARBA00022771"/>
    </source>
</evidence>
<keyword evidence="9" id="KW-1185">Reference proteome</keyword>
<feature type="compositionally biased region" description="Low complexity" evidence="6">
    <location>
        <begin position="103"/>
        <end position="118"/>
    </location>
</feature>
<feature type="compositionally biased region" description="Basic residues" evidence="6">
    <location>
        <begin position="84"/>
        <end position="102"/>
    </location>
</feature>
<dbReference type="InterPro" id="IPR013087">
    <property type="entry name" value="Znf_C2H2_type"/>
</dbReference>
<feature type="domain" description="C2H2-type" evidence="7">
    <location>
        <begin position="7"/>
        <end position="42"/>
    </location>
</feature>
<feature type="compositionally biased region" description="Low complexity" evidence="6">
    <location>
        <begin position="162"/>
        <end position="177"/>
    </location>
</feature>
<evidence type="ECO:0000256" key="1">
    <source>
        <dbReference type="ARBA" id="ARBA00022723"/>
    </source>
</evidence>
<dbReference type="GO" id="GO:0005634">
    <property type="term" value="C:nucleus"/>
    <property type="evidence" value="ECO:0007669"/>
    <property type="project" value="TreeGrafter"/>
</dbReference>
<name>A0A9P6ZI69_9AGAM</name>
<keyword evidence="2" id="KW-0677">Repeat</keyword>